<sequence>MATSMISNGSGWRTGWARRENARRKRAHDAATSVWARTDAELRGMVAAARAARPVSAEQVPWLILRRGESVLWHSPGVRLVTRHDHPERPALRPPGFADFTLSQLTGAFVDHPPSQFPVLDSGPLAITTMRVAFGGARPRDWIHVRVLGVAHDPRRTLTWLEDASGSDLTGLVLDPYAVAGFRFALTLALADAGGRRQSFAEHLERLLAAHQRTRPGPPPDADPEEAPTPARVLLAGLRKLCLGPAGASVARRTVQCATVVAATLMLATMALADPRPSAQLSAAESAGERAVVPPGSTPPGVVDASPAAGTAPVNGPEGTVRPKPTSVPTTAAPAHTPVPARSGGARVSEPSGQPTVPVPGQEGLMTAGVGTRCGAPVNPYGYHYCASGLPVGDPAPGVCGYFRCAPGFWSDTGFMVQCRDDSVSMAGGRPDACALHRGVLRVVRGAP</sequence>
<feature type="compositionally biased region" description="Low complexity" evidence="1">
    <location>
        <begin position="292"/>
        <end position="303"/>
    </location>
</feature>
<keyword evidence="3" id="KW-1185">Reference proteome</keyword>
<name>A0A927MTN9_9ACTN</name>
<evidence type="ECO:0000313" key="2">
    <source>
        <dbReference type="EMBL" id="MBE1606725.1"/>
    </source>
</evidence>
<dbReference type="AlphaFoldDB" id="A0A927MTN9"/>
<gene>
    <name evidence="2" type="ORF">HEB94_003573</name>
</gene>
<feature type="compositionally biased region" description="Low complexity" evidence="1">
    <location>
        <begin position="323"/>
        <end position="341"/>
    </location>
</feature>
<organism evidence="2 3">
    <name type="scientific">Actinopolymorpha pittospori</name>
    <dbReference type="NCBI Taxonomy" id="648752"/>
    <lineage>
        <taxon>Bacteria</taxon>
        <taxon>Bacillati</taxon>
        <taxon>Actinomycetota</taxon>
        <taxon>Actinomycetes</taxon>
        <taxon>Propionibacteriales</taxon>
        <taxon>Actinopolymorphaceae</taxon>
        <taxon>Actinopolymorpha</taxon>
    </lineage>
</organism>
<protein>
    <submittedName>
        <fullName evidence="2">Uncharacterized protein</fullName>
    </submittedName>
</protein>
<comment type="caution">
    <text evidence="2">The sequence shown here is derived from an EMBL/GenBank/DDBJ whole genome shotgun (WGS) entry which is preliminary data.</text>
</comment>
<evidence type="ECO:0000313" key="3">
    <source>
        <dbReference type="Proteomes" id="UP000638648"/>
    </source>
</evidence>
<feature type="region of interest" description="Disordered" evidence="1">
    <location>
        <begin position="281"/>
        <end position="363"/>
    </location>
</feature>
<reference evidence="2" key="1">
    <citation type="submission" date="2020-10" db="EMBL/GenBank/DDBJ databases">
        <title>Sequencing the genomes of 1000 actinobacteria strains.</title>
        <authorList>
            <person name="Klenk H.-P."/>
        </authorList>
    </citation>
    <scope>NUCLEOTIDE SEQUENCE</scope>
    <source>
        <strain evidence="2">DSM 45354</strain>
    </source>
</reference>
<evidence type="ECO:0000256" key="1">
    <source>
        <dbReference type="SAM" id="MobiDB-lite"/>
    </source>
</evidence>
<dbReference type="EMBL" id="JADBEM010000001">
    <property type="protein sequence ID" value="MBE1606725.1"/>
    <property type="molecule type" value="Genomic_DNA"/>
</dbReference>
<dbReference type="Proteomes" id="UP000638648">
    <property type="component" value="Unassembled WGS sequence"/>
</dbReference>
<accession>A0A927MTN9</accession>
<dbReference type="RefSeq" id="WP_192750805.1">
    <property type="nucleotide sequence ID" value="NZ_BAABJL010000109.1"/>
</dbReference>
<proteinExistence type="predicted"/>